<dbReference type="Pfam" id="PF19040">
    <property type="entry name" value="SGNH"/>
    <property type="match status" value="1"/>
</dbReference>
<feature type="transmembrane region" description="Helical" evidence="2">
    <location>
        <begin position="94"/>
        <end position="114"/>
    </location>
</feature>
<dbReference type="Pfam" id="PF01757">
    <property type="entry name" value="Acyl_transf_3"/>
    <property type="match status" value="1"/>
</dbReference>
<keyword evidence="2" id="KW-0812">Transmembrane</keyword>
<sequence>MAAPATSAAPTPARETGARTPRLRRRLDVQGLRAVAVLVVVVNHLRPGALPGGYVGVDVFFVISGYLITSLLLREAEGSGRVSLRRFYARRARRILPAATLVLVTTAVASLLVLPLTRAAKVLTDGVWATFFAANLREATVGTDYFAQGEPASPLRHYWSLAVEEQFYLAWPLLLLLCLAWVRSAPHRGGRTLHGAATRLLVPLLVVSLAWSAWTTHASPVTAYFSTPARAWELGVGALVALWPAGRWRSRPVRQVAAAAGLVAVAAAALLLDGSTPFPGVVAALPVLGTAALLLPDGDGGRPTAVGRLLSVRPLTTVGDWSYSLYLWHWPLLVLGRAAAPSRLESMPGQLLLVTVALLLSWATYRWVETPFLHGRTWRPTGRALLVYPVSVVVSLAVLLGGQRVIDRELDSWPNGPAVTVADYPPRHAGTDPLVALVRASVLAARDHHEVPRGLQPDLREVVGSVASLGRCDYRRTGTRALCPTGDVSAARTIVVLGDSRARALAPAVETIGRRHGYRVLLLVYSGCMATALVQVDRHTGRPDEGCEDFQDWALEQVDDLSPDVLVVATHATPVVDPATGETVSRGGDLERYLEVLRAGWRTLFERLVPHAGRTYVVGNTPRLRQASSTCLTDGHPDLGDCLFTPRADAQREAEASFEAAEAAGARSIDAARWFCFDGVCPSVVGDLVTMRDLQHMTVDYSRRLAEPLAAELDLQERPGGS</sequence>
<dbReference type="Proteomes" id="UP001183648">
    <property type="component" value="Unassembled WGS sequence"/>
</dbReference>
<feature type="domain" description="SGNH" evidence="4">
    <location>
        <begin position="471"/>
        <end position="709"/>
    </location>
</feature>
<keyword evidence="6" id="KW-1185">Reference proteome</keyword>
<evidence type="ECO:0000313" key="5">
    <source>
        <dbReference type="EMBL" id="MDR7363947.1"/>
    </source>
</evidence>
<feature type="compositionally biased region" description="Low complexity" evidence="1">
    <location>
        <begin position="1"/>
        <end position="13"/>
    </location>
</feature>
<feature type="transmembrane region" description="Helical" evidence="2">
    <location>
        <begin position="347"/>
        <end position="365"/>
    </location>
</feature>
<dbReference type="EMBL" id="JAVDYG010000001">
    <property type="protein sequence ID" value="MDR7363947.1"/>
    <property type="molecule type" value="Genomic_DNA"/>
</dbReference>
<keyword evidence="2" id="KW-0472">Membrane</keyword>
<evidence type="ECO:0000259" key="3">
    <source>
        <dbReference type="Pfam" id="PF01757"/>
    </source>
</evidence>
<dbReference type="InterPro" id="IPR002656">
    <property type="entry name" value="Acyl_transf_3_dom"/>
</dbReference>
<dbReference type="PANTHER" id="PTHR23028:SF53">
    <property type="entry name" value="ACYL_TRANSF_3 DOMAIN-CONTAINING PROTEIN"/>
    <property type="match status" value="1"/>
</dbReference>
<organism evidence="5 6">
    <name type="scientific">Nocardioides marmoribigeumensis</name>
    <dbReference type="NCBI Taxonomy" id="433649"/>
    <lineage>
        <taxon>Bacteria</taxon>
        <taxon>Bacillati</taxon>
        <taxon>Actinomycetota</taxon>
        <taxon>Actinomycetes</taxon>
        <taxon>Propionibacteriales</taxon>
        <taxon>Nocardioidaceae</taxon>
        <taxon>Nocardioides</taxon>
    </lineage>
</organism>
<feature type="region of interest" description="Disordered" evidence="1">
    <location>
        <begin position="1"/>
        <end position="20"/>
    </location>
</feature>
<feature type="transmembrane region" description="Helical" evidence="2">
    <location>
        <begin position="229"/>
        <end position="246"/>
    </location>
</feature>
<reference evidence="5 6" key="1">
    <citation type="submission" date="2023-07" db="EMBL/GenBank/DDBJ databases">
        <title>Sequencing the genomes of 1000 actinobacteria strains.</title>
        <authorList>
            <person name="Klenk H.-P."/>
        </authorList>
    </citation>
    <scope>NUCLEOTIDE SEQUENCE [LARGE SCALE GENOMIC DNA]</scope>
    <source>
        <strain evidence="5 6">DSM 19426</strain>
    </source>
</reference>
<proteinExistence type="predicted"/>
<feature type="transmembrane region" description="Helical" evidence="2">
    <location>
        <begin position="253"/>
        <end position="272"/>
    </location>
</feature>
<gene>
    <name evidence="5" type="ORF">J2S63_003500</name>
</gene>
<name>A0ABU2BZW5_9ACTN</name>
<accession>A0ABU2BZW5</accession>
<dbReference type="RefSeq" id="WP_310304920.1">
    <property type="nucleotide sequence ID" value="NZ_BAAAPS010000005.1"/>
</dbReference>
<feature type="transmembrane region" description="Helical" evidence="2">
    <location>
        <begin position="52"/>
        <end position="73"/>
    </location>
</feature>
<dbReference type="PANTHER" id="PTHR23028">
    <property type="entry name" value="ACETYLTRANSFERASE"/>
    <property type="match status" value="1"/>
</dbReference>
<feature type="transmembrane region" description="Helical" evidence="2">
    <location>
        <begin position="278"/>
        <end position="295"/>
    </location>
</feature>
<keyword evidence="2" id="KW-1133">Transmembrane helix</keyword>
<comment type="caution">
    <text evidence="5">The sequence shown here is derived from an EMBL/GenBank/DDBJ whole genome shotgun (WGS) entry which is preliminary data.</text>
</comment>
<feature type="transmembrane region" description="Helical" evidence="2">
    <location>
        <begin position="167"/>
        <end position="184"/>
    </location>
</feature>
<evidence type="ECO:0000259" key="4">
    <source>
        <dbReference type="Pfam" id="PF19040"/>
    </source>
</evidence>
<feature type="domain" description="Acyltransferase 3" evidence="3">
    <location>
        <begin position="29"/>
        <end position="366"/>
    </location>
</feature>
<evidence type="ECO:0000313" key="6">
    <source>
        <dbReference type="Proteomes" id="UP001183648"/>
    </source>
</evidence>
<dbReference type="InterPro" id="IPR050879">
    <property type="entry name" value="Acyltransferase_3"/>
</dbReference>
<feature type="transmembrane region" description="Helical" evidence="2">
    <location>
        <begin position="385"/>
        <end position="402"/>
    </location>
</feature>
<protein>
    <submittedName>
        <fullName evidence="5">Peptidoglycan/LPS O-acetylase OafA/YrhL</fullName>
    </submittedName>
</protein>
<dbReference type="InterPro" id="IPR043968">
    <property type="entry name" value="SGNH"/>
</dbReference>
<evidence type="ECO:0000256" key="2">
    <source>
        <dbReference type="SAM" id="Phobius"/>
    </source>
</evidence>
<evidence type="ECO:0000256" key="1">
    <source>
        <dbReference type="SAM" id="MobiDB-lite"/>
    </source>
</evidence>
<feature type="transmembrane region" description="Helical" evidence="2">
    <location>
        <begin position="196"/>
        <end position="214"/>
    </location>
</feature>